<feature type="transmembrane region" description="Helical" evidence="1">
    <location>
        <begin position="61"/>
        <end position="84"/>
    </location>
</feature>
<evidence type="ECO:0000256" key="1">
    <source>
        <dbReference type="SAM" id="Phobius"/>
    </source>
</evidence>
<evidence type="ECO:0000313" key="2">
    <source>
        <dbReference type="EMBL" id="GGA15767.1"/>
    </source>
</evidence>
<feature type="transmembrane region" description="Helical" evidence="1">
    <location>
        <begin position="20"/>
        <end position="49"/>
    </location>
</feature>
<organism evidence="2 3">
    <name type="scientific">Sediminivirga luteola</name>
    <dbReference type="NCBI Taxonomy" id="1774748"/>
    <lineage>
        <taxon>Bacteria</taxon>
        <taxon>Bacillati</taxon>
        <taxon>Actinomycetota</taxon>
        <taxon>Actinomycetes</taxon>
        <taxon>Micrococcales</taxon>
        <taxon>Brevibacteriaceae</taxon>
        <taxon>Sediminivirga</taxon>
    </lineage>
</organism>
<keyword evidence="1" id="KW-0472">Membrane</keyword>
<accession>A0A8J2XL71</accession>
<dbReference type="Pfam" id="PF19607">
    <property type="entry name" value="DUF6112"/>
    <property type="match status" value="1"/>
</dbReference>
<dbReference type="EMBL" id="BMFY01000007">
    <property type="protein sequence ID" value="GGA15767.1"/>
    <property type="molecule type" value="Genomic_DNA"/>
</dbReference>
<name>A0A8J2XL71_9MICO</name>
<sequence length="90" mass="9133">MSMDVFPDFGAVGGADDLRAVIGALLTFVLIVAVLMLIVCAITWALATANGHHTAATKARVGAWTALGAAALAGGGIAWVNWLLDLGSQL</sequence>
<proteinExistence type="predicted"/>
<protein>
    <recommendedName>
        <fullName evidence="4">Integral membrane protein</fullName>
    </recommendedName>
</protein>
<keyword evidence="3" id="KW-1185">Reference proteome</keyword>
<evidence type="ECO:0000313" key="3">
    <source>
        <dbReference type="Proteomes" id="UP000616114"/>
    </source>
</evidence>
<reference evidence="2" key="1">
    <citation type="journal article" date="2014" name="Int. J. Syst. Evol. Microbiol.">
        <title>Complete genome sequence of Corynebacterium casei LMG S-19264T (=DSM 44701T), isolated from a smear-ripened cheese.</title>
        <authorList>
            <consortium name="US DOE Joint Genome Institute (JGI-PGF)"/>
            <person name="Walter F."/>
            <person name="Albersmeier A."/>
            <person name="Kalinowski J."/>
            <person name="Ruckert C."/>
        </authorList>
    </citation>
    <scope>NUCLEOTIDE SEQUENCE</scope>
    <source>
        <strain evidence="2">CGMCC 1.12785</strain>
    </source>
</reference>
<dbReference type="AlphaFoldDB" id="A0A8J2XL71"/>
<keyword evidence="1" id="KW-1133">Transmembrane helix</keyword>
<dbReference type="Proteomes" id="UP000616114">
    <property type="component" value="Unassembled WGS sequence"/>
</dbReference>
<comment type="caution">
    <text evidence="2">The sequence shown here is derived from an EMBL/GenBank/DDBJ whole genome shotgun (WGS) entry which is preliminary data.</text>
</comment>
<reference evidence="2" key="2">
    <citation type="submission" date="2020-09" db="EMBL/GenBank/DDBJ databases">
        <authorList>
            <person name="Sun Q."/>
            <person name="Zhou Y."/>
        </authorList>
    </citation>
    <scope>NUCLEOTIDE SEQUENCE</scope>
    <source>
        <strain evidence="2">CGMCC 1.12785</strain>
    </source>
</reference>
<gene>
    <name evidence="2" type="ORF">GCM10011333_18450</name>
</gene>
<dbReference type="InterPro" id="IPR046094">
    <property type="entry name" value="DUF6112"/>
</dbReference>
<keyword evidence="1" id="KW-0812">Transmembrane</keyword>
<evidence type="ECO:0008006" key="4">
    <source>
        <dbReference type="Google" id="ProtNLM"/>
    </source>
</evidence>